<proteinExistence type="predicted"/>
<dbReference type="OrthoDB" id="306876at2759"/>
<feature type="non-terminal residue" evidence="1">
    <location>
        <position position="1"/>
    </location>
</feature>
<evidence type="ECO:0000313" key="1">
    <source>
        <dbReference type="EMBL" id="KAJ1721150.1"/>
    </source>
</evidence>
<comment type="caution">
    <text evidence="1">The sequence shown here is derived from an EMBL/GenBank/DDBJ whole genome shotgun (WGS) entry which is preliminary data.</text>
</comment>
<organism evidence="1 2">
    <name type="scientific">Coemansia erecta</name>
    <dbReference type="NCBI Taxonomy" id="147472"/>
    <lineage>
        <taxon>Eukaryota</taxon>
        <taxon>Fungi</taxon>
        <taxon>Fungi incertae sedis</taxon>
        <taxon>Zoopagomycota</taxon>
        <taxon>Kickxellomycotina</taxon>
        <taxon>Kickxellomycetes</taxon>
        <taxon>Kickxellales</taxon>
        <taxon>Kickxellaceae</taxon>
        <taxon>Coemansia</taxon>
    </lineage>
</organism>
<gene>
    <name evidence="1" type="ORF">LPJ53_004289</name>
</gene>
<reference evidence="1" key="1">
    <citation type="submission" date="2022-07" db="EMBL/GenBank/DDBJ databases">
        <title>Phylogenomic reconstructions and comparative analyses of Kickxellomycotina fungi.</title>
        <authorList>
            <person name="Reynolds N.K."/>
            <person name="Stajich J.E."/>
            <person name="Barry K."/>
            <person name="Grigoriev I.V."/>
            <person name="Crous P."/>
            <person name="Smith M.E."/>
        </authorList>
    </citation>
    <scope>NUCLEOTIDE SEQUENCE</scope>
    <source>
        <strain evidence="1">NBRC 32514</strain>
    </source>
</reference>
<dbReference type="Proteomes" id="UP001149813">
    <property type="component" value="Unassembled WGS sequence"/>
</dbReference>
<protein>
    <submittedName>
        <fullName evidence="1">Uncharacterized protein</fullName>
    </submittedName>
</protein>
<sequence>MAKRRTVGQGRPRPLATQKDSWSRYLKIKAVWLALAYVLSVSFFTCPTTPTHPVCRIESFATSTFVAPITSRLLNTETGARINSAYNAHLAPFYEKHGAPVVGGVRSFVSDTALPVVDRATAPVTSAVHRAVGPYASRAATLYDAHVHPTVSLVSRTAHHTILPVFVLVRDHLVLVVDNYMVPFAKSLVNEHIVPLFVNHVEPRWRTQVRPAVSRHMRVALDYMCTSVGPSIADGAVAVYHRTGDLAATYIVPYAKRATVQVYSAGRAYVVPPVRRAYAGTLKPYVDRLVPWEQVDRVTAVVSAFCDVAVGFAEECYFMCYTIVTGNEHPAVLERMRMSQKLIADKAVNDAKASATTAAAAAVTERAGQVKEFARKVSGSARQWVQMARGWVGSAVEVAKEGVATYAARMSATVEEQVSMATEAVHVLTEAVVPEDAP</sequence>
<name>A0A9W8CPC1_9FUNG</name>
<keyword evidence="2" id="KW-1185">Reference proteome</keyword>
<dbReference type="AlphaFoldDB" id="A0A9W8CPC1"/>
<evidence type="ECO:0000313" key="2">
    <source>
        <dbReference type="Proteomes" id="UP001149813"/>
    </source>
</evidence>
<dbReference type="EMBL" id="JANBOJ010000193">
    <property type="protein sequence ID" value="KAJ1721150.1"/>
    <property type="molecule type" value="Genomic_DNA"/>
</dbReference>
<accession>A0A9W8CPC1</accession>